<reference evidence="2 3" key="1">
    <citation type="submission" date="2020-05" db="EMBL/GenBank/DDBJ databases">
        <title>Distinct polysaccharide utilization as determinants for interspecies competition between intestinal Prevotella spp.</title>
        <authorList>
            <person name="Galvez E.J.C."/>
            <person name="Iljazovic A."/>
            <person name="Strowig T."/>
        </authorList>
    </citation>
    <scope>NUCLEOTIDE SEQUENCE [LARGE SCALE GENOMIC DNA]</scope>
    <source>
        <strain evidence="2 3">PCHR</strain>
    </source>
</reference>
<feature type="transmembrane region" description="Helical" evidence="1">
    <location>
        <begin position="108"/>
        <end position="128"/>
    </location>
</feature>
<evidence type="ECO:0008006" key="4">
    <source>
        <dbReference type="Google" id="ProtNLM"/>
    </source>
</evidence>
<feature type="transmembrane region" description="Helical" evidence="1">
    <location>
        <begin position="316"/>
        <end position="332"/>
    </location>
</feature>
<protein>
    <recommendedName>
        <fullName evidence="4">Glycosyltransferase RgtA/B/C/D-like domain-containing protein</fullName>
    </recommendedName>
</protein>
<feature type="transmembrane region" description="Helical" evidence="1">
    <location>
        <begin position="200"/>
        <end position="217"/>
    </location>
</feature>
<keyword evidence="1" id="KW-0472">Membrane</keyword>
<dbReference type="Proteomes" id="UP000820977">
    <property type="component" value="Unassembled WGS sequence"/>
</dbReference>
<name>A0ABX2AY12_9BACT</name>
<keyword evidence="1" id="KW-1133">Transmembrane helix</keyword>
<feature type="transmembrane region" description="Helical" evidence="1">
    <location>
        <begin position="79"/>
        <end position="96"/>
    </location>
</feature>
<evidence type="ECO:0000313" key="3">
    <source>
        <dbReference type="Proteomes" id="UP000820977"/>
    </source>
</evidence>
<feature type="transmembrane region" description="Helical" evidence="1">
    <location>
        <begin position="263"/>
        <end position="281"/>
    </location>
</feature>
<feature type="transmembrane region" description="Helical" evidence="1">
    <location>
        <begin position="344"/>
        <end position="362"/>
    </location>
</feature>
<organism evidence="2 3">
    <name type="scientific">Xylanibacter caecicola</name>
    <dbReference type="NCBI Taxonomy" id="2736294"/>
    <lineage>
        <taxon>Bacteria</taxon>
        <taxon>Pseudomonadati</taxon>
        <taxon>Bacteroidota</taxon>
        <taxon>Bacteroidia</taxon>
        <taxon>Bacteroidales</taxon>
        <taxon>Prevotellaceae</taxon>
        <taxon>Xylanibacter</taxon>
    </lineage>
</organism>
<feature type="transmembrane region" description="Helical" evidence="1">
    <location>
        <begin position="12"/>
        <end position="32"/>
    </location>
</feature>
<feature type="transmembrane region" description="Helical" evidence="1">
    <location>
        <begin position="158"/>
        <end position="180"/>
    </location>
</feature>
<feature type="transmembrane region" description="Helical" evidence="1">
    <location>
        <begin position="293"/>
        <end position="310"/>
    </location>
</feature>
<keyword evidence="1" id="KW-0812">Transmembrane</keyword>
<evidence type="ECO:0000256" key="1">
    <source>
        <dbReference type="SAM" id="Phobius"/>
    </source>
</evidence>
<gene>
    <name evidence="2" type="ORF">HPS54_00060</name>
</gene>
<dbReference type="EMBL" id="JABKKJ010000001">
    <property type="protein sequence ID" value="NPE23923.1"/>
    <property type="molecule type" value="Genomic_DNA"/>
</dbReference>
<keyword evidence="3" id="KW-1185">Reference proteome</keyword>
<evidence type="ECO:0000313" key="2">
    <source>
        <dbReference type="EMBL" id="NPE23923.1"/>
    </source>
</evidence>
<sequence length="471" mass="53775">MKDYIYKHPALSFILITMLFMLWGKLMILPTFDDWNTLSSPNYDPDFLKYIMPYGYIWRPFDAIMGYIVAIDYRLFPKLNHLIIFAGHITNVFLLYKICKKVGFGKAAANIAAIYFYISPCMLATVFSCDSLNQTYSQLWGLAAILSYLSLRGKARYTVWFVTIFIAALAKDNGIAFAVIPPVVAFAFGMADRKTLVRHFMFGIFITVVYAVIRLSLPSTYIENPDYSTFDPNRKFKEIAMLFGYSLSATDYISLLHAPSRNFILAATTFITSFPFIYLTLIRNIKIWKDKTFLLIIVCAFIALSPNLLISLSIMNTYAGLAMVSMLIGYAVEKNKCKEKTLNTAFILYVLTALVVDVHHWYMSYTTSLTGKEMAVRAIEKTGSPIDKVYVIIIEDDYPRFSSFCVVPSDAFGWGMATQHENGYKWPKEICDTIIARKDSAQTDVIRERAFDKGFECVWTVNRKEVNVARK</sequence>
<comment type="caution">
    <text evidence="2">The sequence shown here is derived from an EMBL/GenBank/DDBJ whole genome shotgun (WGS) entry which is preliminary data.</text>
</comment>
<dbReference type="RefSeq" id="WP_172343458.1">
    <property type="nucleotide sequence ID" value="NZ_CATJFF010000096.1"/>
</dbReference>
<feature type="transmembrane region" description="Helical" evidence="1">
    <location>
        <begin position="134"/>
        <end position="151"/>
    </location>
</feature>
<proteinExistence type="predicted"/>
<feature type="transmembrane region" description="Helical" evidence="1">
    <location>
        <begin position="238"/>
        <end position="257"/>
    </location>
</feature>
<accession>A0ABX2AY12</accession>